<keyword evidence="11" id="KW-0520">NAD</keyword>
<accession>A0A451CWG9</accession>
<dbReference type="EMBL" id="LR217692">
    <property type="protein sequence ID" value="VFP77684.1"/>
    <property type="molecule type" value="Genomic_DNA"/>
</dbReference>
<dbReference type="EC" id="7.1.1.-" evidence="11"/>
<evidence type="ECO:0000256" key="1">
    <source>
        <dbReference type="ARBA" id="ARBA00004141"/>
    </source>
</evidence>
<keyword evidence="8 11" id="KW-1133">Transmembrane helix</keyword>
<keyword evidence="4 11" id="KW-1003">Cell membrane</keyword>
<keyword evidence="10 11" id="KW-0472">Membrane</keyword>
<dbReference type="AlphaFoldDB" id="A0A451CWG9"/>
<reference evidence="12 13" key="1">
    <citation type="submission" date="2019-02" db="EMBL/GenBank/DDBJ databases">
        <authorList>
            <person name="Manzano-Marin A."/>
            <person name="Manzano-Marin A."/>
        </authorList>
    </citation>
    <scope>NUCLEOTIDE SEQUENCE [LARGE SCALE GENOMIC DNA]</scope>
    <source>
        <strain evidence="12 13">BuCisplendens/pseudotsugae</strain>
    </source>
</reference>
<comment type="subcellular location">
    <subcellularLocation>
        <location evidence="11">Cell membrane</location>
        <topology evidence="11">Multi-pass membrane protein</topology>
    </subcellularLocation>
    <subcellularLocation>
        <location evidence="1">Membrane</location>
        <topology evidence="1">Multi-pass membrane protein</topology>
    </subcellularLocation>
</comment>
<dbReference type="GO" id="GO:0048038">
    <property type="term" value="F:quinone binding"/>
    <property type="evidence" value="ECO:0007669"/>
    <property type="project" value="UniProtKB-KW"/>
</dbReference>
<evidence type="ECO:0000256" key="2">
    <source>
        <dbReference type="ARBA" id="ARBA00010519"/>
    </source>
</evidence>
<dbReference type="GO" id="GO:0005886">
    <property type="term" value="C:plasma membrane"/>
    <property type="evidence" value="ECO:0007669"/>
    <property type="project" value="UniProtKB-SubCell"/>
</dbReference>
<keyword evidence="3 11" id="KW-0813">Transport</keyword>
<feature type="transmembrane region" description="Helical" evidence="11">
    <location>
        <begin position="6"/>
        <end position="23"/>
    </location>
</feature>
<dbReference type="RefSeq" id="WP_154060726.1">
    <property type="nucleotide sequence ID" value="NZ_LR217692.1"/>
</dbReference>
<evidence type="ECO:0000256" key="3">
    <source>
        <dbReference type="ARBA" id="ARBA00022448"/>
    </source>
</evidence>
<comment type="function">
    <text evidence="11">NDH-1 shuttles electrons from NADH, via FMN and iron-sulfur (Fe-S) centers, to quinones in the respiratory chain. The immediate electron acceptor for the enzyme in this species is believed to be ubiquinone. Couples the redox reaction to proton translocation (for every two electrons transferred, four hydrogen ions are translocated across the cytoplasmic membrane), and thus conserves the redox energy in a proton gradient.</text>
</comment>
<dbReference type="NCBIfam" id="NF004320">
    <property type="entry name" value="PRK05715.1-2"/>
    <property type="match status" value="1"/>
</dbReference>
<evidence type="ECO:0000313" key="13">
    <source>
        <dbReference type="Proteomes" id="UP000294466"/>
    </source>
</evidence>
<sequence length="100" mass="11345">MFLLHHGIIISVLIFVFGIVSLLKNKNLIFILIGLELLTSSTSLAIMLVGHYWNQIDGQIMYIFIITAAAAEVSIILAFYLKIYKKYNTLDILKLSEINK</sequence>
<comment type="catalytic activity">
    <reaction evidence="11">
        <text>a quinone + NADH + 5 H(+)(in) = a quinol + NAD(+) + 4 H(+)(out)</text>
        <dbReference type="Rhea" id="RHEA:57888"/>
        <dbReference type="ChEBI" id="CHEBI:15378"/>
        <dbReference type="ChEBI" id="CHEBI:24646"/>
        <dbReference type="ChEBI" id="CHEBI:57540"/>
        <dbReference type="ChEBI" id="CHEBI:57945"/>
        <dbReference type="ChEBI" id="CHEBI:132124"/>
    </reaction>
</comment>
<evidence type="ECO:0000256" key="10">
    <source>
        <dbReference type="ARBA" id="ARBA00023136"/>
    </source>
</evidence>
<dbReference type="HAMAP" id="MF_01456">
    <property type="entry name" value="NDH1_NuoK"/>
    <property type="match status" value="1"/>
</dbReference>
<organism evidence="12 13">
    <name type="scientific">Buchnera aphidicola</name>
    <name type="common">Cinara cf. splendens/pseudotsugae 3390</name>
    <dbReference type="NCBI Taxonomy" id="2518980"/>
    <lineage>
        <taxon>Bacteria</taxon>
        <taxon>Pseudomonadati</taxon>
        <taxon>Pseudomonadota</taxon>
        <taxon>Gammaproteobacteria</taxon>
        <taxon>Enterobacterales</taxon>
        <taxon>Erwiniaceae</taxon>
        <taxon>Buchnera</taxon>
    </lineage>
</organism>
<feature type="transmembrane region" description="Helical" evidence="11">
    <location>
        <begin position="30"/>
        <end position="53"/>
    </location>
</feature>
<protein>
    <recommendedName>
        <fullName evidence="11">NADH-quinone oxidoreductase subunit K</fullName>
        <ecNumber evidence="11">7.1.1.-</ecNumber>
    </recommendedName>
    <alternativeName>
        <fullName evidence="11">NADH dehydrogenase I subunit K</fullName>
    </alternativeName>
    <alternativeName>
        <fullName evidence="11">NDH-1 subunit K</fullName>
    </alternativeName>
</protein>
<proteinExistence type="inferred from homology"/>
<dbReference type="Proteomes" id="UP000294466">
    <property type="component" value="Chromosome"/>
</dbReference>
<comment type="subunit">
    <text evidence="11">NDH-1 is composed of 13 different subunits. Subunits NuoA, H, J, K, L, M, N constitute the membrane sector of the complex.</text>
</comment>
<keyword evidence="12" id="KW-0560">Oxidoreductase</keyword>
<evidence type="ECO:0000256" key="5">
    <source>
        <dbReference type="ARBA" id="ARBA00022692"/>
    </source>
</evidence>
<keyword evidence="7 11" id="KW-1278">Translocase</keyword>
<evidence type="ECO:0000313" key="12">
    <source>
        <dbReference type="EMBL" id="VFP77684.1"/>
    </source>
</evidence>
<dbReference type="InterPro" id="IPR039428">
    <property type="entry name" value="NUOK/Mnh_C1-like"/>
</dbReference>
<evidence type="ECO:0000256" key="8">
    <source>
        <dbReference type="ARBA" id="ARBA00022989"/>
    </source>
</evidence>
<keyword evidence="9 11" id="KW-0830">Ubiquinone</keyword>
<feature type="transmembrane region" description="Helical" evidence="11">
    <location>
        <begin position="59"/>
        <end position="81"/>
    </location>
</feature>
<dbReference type="InterPro" id="IPR001133">
    <property type="entry name" value="NADH_UbQ_OxRdtase_chain4L/K"/>
</dbReference>
<dbReference type="PANTHER" id="PTHR11434:SF16">
    <property type="entry name" value="NADH-UBIQUINONE OXIDOREDUCTASE CHAIN 4L"/>
    <property type="match status" value="1"/>
</dbReference>
<evidence type="ECO:0000256" key="9">
    <source>
        <dbReference type="ARBA" id="ARBA00023075"/>
    </source>
</evidence>
<comment type="similarity">
    <text evidence="2 11">Belongs to the complex I subunit 4L family.</text>
</comment>
<dbReference type="GO" id="GO:0030964">
    <property type="term" value="C:NADH dehydrogenase complex"/>
    <property type="evidence" value="ECO:0007669"/>
    <property type="project" value="TreeGrafter"/>
</dbReference>
<gene>
    <name evidence="11 12" type="primary">nuoK</name>
    <name evidence="12" type="ORF">BUCISPPS3390_113</name>
</gene>
<evidence type="ECO:0000256" key="6">
    <source>
        <dbReference type="ARBA" id="ARBA00022719"/>
    </source>
</evidence>
<name>A0A451CWG9_9GAMM</name>
<keyword evidence="5 11" id="KW-0812">Transmembrane</keyword>
<dbReference type="Gene3D" id="1.10.287.3510">
    <property type="match status" value="1"/>
</dbReference>
<dbReference type="Pfam" id="PF00420">
    <property type="entry name" value="Oxidored_q2"/>
    <property type="match status" value="1"/>
</dbReference>
<dbReference type="GO" id="GO:0050136">
    <property type="term" value="F:NADH dehydrogenase (quinone) (non-electrogenic) activity"/>
    <property type="evidence" value="ECO:0007669"/>
    <property type="project" value="UniProtKB-UniRule"/>
</dbReference>
<evidence type="ECO:0000256" key="7">
    <source>
        <dbReference type="ARBA" id="ARBA00022967"/>
    </source>
</evidence>
<dbReference type="GO" id="GO:0042773">
    <property type="term" value="P:ATP synthesis coupled electron transport"/>
    <property type="evidence" value="ECO:0007669"/>
    <property type="project" value="InterPro"/>
</dbReference>
<evidence type="ECO:0000256" key="11">
    <source>
        <dbReference type="HAMAP-Rule" id="MF_01456"/>
    </source>
</evidence>
<dbReference type="OrthoDB" id="9801357at2"/>
<keyword evidence="6 11" id="KW-0874">Quinone</keyword>
<evidence type="ECO:0000256" key="4">
    <source>
        <dbReference type="ARBA" id="ARBA00022475"/>
    </source>
</evidence>
<dbReference type="PANTHER" id="PTHR11434">
    <property type="entry name" value="NADH-UBIQUINONE OXIDOREDUCTASE SUBUNIT ND4L"/>
    <property type="match status" value="1"/>
</dbReference>